<dbReference type="GO" id="GO:0046914">
    <property type="term" value="F:transition metal ion binding"/>
    <property type="evidence" value="ECO:0007669"/>
    <property type="project" value="InterPro"/>
</dbReference>
<dbReference type="EMBL" id="SMGD01000001">
    <property type="protein sequence ID" value="TCK63893.1"/>
    <property type="molecule type" value="Genomic_DNA"/>
</dbReference>
<dbReference type="InterPro" id="IPR038157">
    <property type="entry name" value="FeoA_core_dom"/>
</dbReference>
<dbReference type="Proteomes" id="UP000295565">
    <property type="component" value="Unassembled WGS sequence"/>
</dbReference>
<accession>A0A4R1KID0</accession>
<name>A0A4R1KID0_9GAMM</name>
<evidence type="ECO:0000313" key="3">
    <source>
        <dbReference type="EMBL" id="TCK63893.1"/>
    </source>
</evidence>
<reference evidence="3 4" key="1">
    <citation type="submission" date="2019-03" db="EMBL/GenBank/DDBJ databases">
        <title>Genomic Encyclopedia of Type Strains, Phase IV (KMG-IV): sequencing the most valuable type-strain genomes for metagenomic binning, comparative biology and taxonomic classification.</title>
        <authorList>
            <person name="Goeker M."/>
        </authorList>
    </citation>
    <scope>NUCLEOTIDE SEQUENCE [LARGE SCALE GENOMIC DNA]</scope>
    <source>
        <strain evidence="3 4">DSM 18577</strain>
    </source>
</reference>
<sequence length="86" mass="9733">MYLYFIEMNIQPLNQVSVGEPVRVVRITSLDTQLSNRLKQMNIRLGSSLKIMQLNDLEPLLVAIGDARVAINYELAGSIMVLRSTR</sequence>
<dbReference type="Gene3D" id="2.30.30.90">
    <property type="match status" value="1"/>
</dbReference>
<comment type="caution">
    <text evidence="3">The sequence shown here is derived from an EMBL/GenBank/DDBJ whole genome shotgun (WGS) entry which is preliminary data.</text>
</comment>
<keyword evidence="1" id="KW-0408">Iron</keyword>
<evidence type="ECO:0000256" key="1">
    <source>
        <dbReference type="ARBA" id="ARBA00023004"/>
    </source>
</evidence>
<dbReference type="SMART" id="SM00899">
    <property type="entry name" value="FeoA"/>
    <property type="match status" value="1"/>
</dbReference>
<keyword evidence="4" id="KW-1185">Reference proteome</keyword>
<dbReference type="Pfam" id="PF04023">
    <property type="entry name" value="FeoA"/>
    <property type="match status" value="1"/>
</dbReference>
<feature type="domain" description="Ferrous iron transporter FeoA-like" evidence="2">
    <location>
        <begin position="11"/>
        <end position="83"/>
    </location>
</feature>
<proteinExistence type="predicted"/>
<organism evidence="3 4">
    <name type="scientific">Celerinatantimonas diazotrophica</name>
    <dbReference type="NCBI Taxonomy" id="412034"/>
    <lineage>
        <taxon>Bacteria</taxon>
        <taxon>Pseudomonadati</taxon>
        <taxon>Pseudomonadota</taxon>
        <taxon>Gammaproteobacteria</taxon>
        <taxon>Celerinatantimonadaceae</taxon>
        <taxon>Celerinatantimonas</taxon>
    </lineage>
</organism>
<gene>
    <name evidence="3" type="ORF">EV690_0005</name>
</gene>
<dbReference type="SUPFAM" id="SSF50037">
    <property type="entry name" value="C-terminal domain of transcriptional repressors"/>
    <property type="match status" value="1"/>
</dbReference>
<dbReference type="InterPro" id="IPR008988">
    <property type="entry name" value="Transcriptional_repressor_C"/>
</dbReference>
<evidence type="ECO:0000313" key="4">
    <source>
        <dbReference type="Proteomes" id="UP000295565"/>
    </source>
</evidence>
<dbReference type="AlphaFoldDB" id="A0A4R1KID0"/>
<evidence type="ECO:0000259" key="2">
    <source>
        <dbReference type="SMART" id="SM00899"/>
    </source>
</evidence>
<dbReference type="InterPro" id="IPR007167">
    <property type="entry name" value="Fe-transptr_FeoA-like"/>
</dbReference>
<protein>
    <submittedName>
        <fullName evidence="3">Ferrous iron transport protein A</fullName>
    </submittedName>
</protein>